<name>A0ABS1DL00_9PROT</name>
<dbReference type="InterPro" id="IPR024409">
    <property type="entry name" value="DUF3833"/>
</dbReference>
<organism evidence="1 2">
    <name type="scientific">Rhodovibrio sodomensis</name>
    <dbReference type="NCBI Taxonomy" id="1088"/>
    <lineage>
        <taxon>Bacteria</taxon>
        <taxon>Pseudomonadati</taxon>
        <taxon>Pseudomonadota</taxon>
        <taxon>Alphaproteobacteria</taxon>
        <taxon>Rhodospirillales</taxon>
        <taxon>Rhodovibrionaceae</taxon>
        <taxon>Rhodovibrio</taxon>
    </lineage>
</organism>
<evidence type="ECO:0008006" key="3">
    <source>
        <dbReference type="Google" id="ProtNLM"/>
    </source>
</evidence>
<protein>
    <recommendedName>
        <fullName evidence="3">DUF3833 domain-containing protein</fullName>
    </recommendedName>
</protein>
<comment type="caution">
    <text evidence="1">The sequence shown here is derived from an EMBL/GenBank/DDBJ whole genome shotgun (WGS) entry which is preliminary data.</text>
</comment>
<dbReference type="RefSeq" id="WP_200343054.1">
    <property type="nucleotide sequence ID" value="NZ_NRRL01000104.1"/>
</dbReference>
<keyword evidence="2" id="KW-1185">Reference proteome</keyword>
<evidence type="ECO:0000313" key="1">
    <source>
        <dbReference type="EMBL" id="MBK1670612.1"/>
    </source>
</evidence>
<reference evidence="1 2" key="1">
    <citation type="journal article" date="2020" name="Microorganisms">
        <title>Osmotic Adaptation and Compatible Solute Biosynthesis of Phototrophic Bacteria as Revealed from Genome Analyses.</title>
        <authorList>
            <person name="Imhoff J.F."/>
            <person name="Rahn T."/>
            <person name="Kunzel S."/>
            <person name="Keller A."/>
            <person name="Neulinger S.C."/>
        </authorList>
    </citation>
    <scope>NUCLEOTIDE SEQUENCE [LARGE SCALE GENOMIC DNA]</scope>
    <source>
        <strain evidence="1 2">DSM 9895</strain>
    </source>
</reference>
<evidence type="ECO:0000313" key="2">
    <source>
        <dbReference type="Proteomes" id="UP001296873"/>
    </source>
</evidence>
<proteinExistence type="predicted"/>
<sequence length="168" mass="18838">MKPEDFAGRGPAFALEDFFAGEGKAWGLFQDRFGNVRKQFVADTRGTWDPAQNKLALTESFTYDDGSQEERTWQITKLDDTHYRAETDDLVGAAEIEASGNAVNLRYRMMIPINGKPVALDFDDWMFRQGDDMVIDRAIVTKWGFQIGTLIISFQRTAAKGGGQKAAE</sequence>
<dbReference type="Pfam" id="PF12915">
    <property type="entry name" value="DUF3833"/>
    <property type="match status" value="1"/>
</dbReference>
<accession>A0ABS1DL00</accession>
<dbReference type="Proteomes" id="UP001296873">
    <property type="component" value="Unassembled WGS sequence"/>
</dbReference>
<dbReference type="EMBL" id="NRRL01000104">
    <property type="protein sequence ID" value="MBK1670612.1"/>
    <property type="molecule type" value="Genomic_DNA"/>
</dbReference>
<gene>
    <name evidence="1" type="ORF">CKO28_21560</name>
</gene>